<organism evidence="2 3">
    <name type="scientific">Botrytis hyacinthi</name>
    <dbReference type="NCBI Taxonomy" id="278943"/>
    <lineage>
        <taxon>Eukaryota</taxon>
        <taxon>Fungi</taxon>
        <taxon>Dikarya</taxon>
        <taxon>Ascomycota</taxon>
        <taxon>Pezizomycotina</taxon>
        <taxon>Leotiomycetes</taxon>
        <taxon>Helotiales</taxon>
        <taxon>Sclerotiniaceae</taxon>
        <taxon>Botrytis</taxon>
    </lineage>
</organism>
<dbReference type="EMBL" id="PQXK01000122">
    <property type="protein sequence ID" value="TGO36523.1"/>
    <property type="molecule type" value="Genomic_DNA"/>
</dbReference>
<gene>
    <name evidence="2" type="ORF">BHYA_0122g00160</name>
</gene>
<evidence type="ECO:0000256" key="1">
    <source>
        <dbReference type="SAM" id="MobiDB-lite"/>
    </source>
</evidence>
<keyword evidence="3" id="KW-1185">Reference proteome</keyword>
<feature type="compositionally biased region" description="Polar residues" evidence="1">
    <location>
        <begin position="35"/>
        <end position="54"/>
    </location>
</feature>
<name>A0A4Z1GSD9_9HELO</name>
<feature type="compositionally biased region" description="Gly residues" evidence="1">
    <location>
        <begin position="119"/>
        <end position="160"/>
    </location>
</feature>
<feature type="region of interest" description="Disordered" evidence="1">
    <location>
        <begin position="35"/>
        <end position="182"/>
    </location>
</feature>
<sequence length="380" mass="41080">MFTRHVQSAIGGARPLGHDLTRVSEGIKASLRAFSSSVRRSEEGNGNDNNQPRSTRAERSSIATADISSLASQPSRGIDARSLAARPPPGQTFTISRRIDDSGPRVRAPSARHSPNYRGRGGALSGGAGTGRLGAGAGRGGMRSGPGGAGGASARGGRGGRGGREGKSRLRAGPKPADVELDEYDPPYTVEEQQYLDSQEGGEFVFYNPVTSMSDLESWGPAIATSSSTNGLKESIIYKMQVVSGTLAQKDVPTPPERHLANLERGMGTVFESKEEKETLEKWRDGEEAWRNEVRWKVHKDYKVEGLKEEEKEAILKEMVAGVYPKPGDVKKNIFGEIERLSRKNETFLQDDSRSFAEKLQSMLPADEVANIKKAKGPTI</sequence>
<dbReference type="AlphaFoldDB" id="A0A4Z1GSD9"/>
<evidence type="ECO:0000313" key="2">
    <source>
        <dbReference type="EMBL" id="TGO36523.1"/>
    </source>
</evidence>
<evidence type="ECO:0000313" key="3">
    <source>
        <dbReference type="Proteomes" id="UP000297814"/>
    </source>
</evidence>
<comment type="caution">
    <text evidence="2">The sequence shown here is derived from an EMBL/GenBank/DDBJ whole genome shotgun (WGS) entry which is preliminary data.</text>
</comment>
<proteinExistence type="predicted"/>
<protein>
    <submittedName>
        <fullName evidence="2">Uncharacterized protein</fullName>
    </submittedName>
</protein>
<dbReference type="Proteomes" id="UP000297814">
    <property type="component" value="Unassembled WGS sequence"/>
</dbReference>
<reference evidence="2 3" key="1">
    <citation type="submission" date="2017-12" db="EMBL/GenBank/DDBJ databases">
        <title>Comparative genomics of Botrytis spp.</title>
        <authorList>
            <person name="Valero-Jimenez C.A."/>
            <person name="Tapia P."/>
            <person name="Veloso J."/>
            <person name="Silva-Moreno E."/>
            <person name="Staats M."/>
            <person name="Valdes J.H."/>
            <person name="Van Kan J.A.L."/>
        </authorList>
    </citation>
    <scope>NUCLEOTIDE SEQUENCE [LARGE SCALE GENOMIC DNA]</scope>
    <source>
        <strain evidence="2 3">Bh0001</strain>
    </source>
</reference>
<feature type="compositionally biased region" description="Polar residues" evidence="1">
    <location>
        <begin position="61"/>
        <end position="75"/>
    </location>
</feature>
<accession>A0A4Z1GSD9</accession>